<sequence>MRRAQPMLIKRELTPDPVKPRVALLAADPPDNATASNRSEPDRPPAGCATIAKKINEADIYEL</sequence>
<dbReference type="EMBL" id="CABFNB010000118">
    <property type="protein sequence ID" value="VTZ63571.1"/>
    <property type="molecule type" value="Genomic_DNA"/>
</dbReference>
<reference evidence="2" key="1">
    <citation type="submission" date="2019-06" db="EMBL/GenBank/DDBJ databases">
        <authorList>
            <person name="Le Quere A."/>
            <person name="Colella S."/>
        </authorList>
    </citation>
    <scope>NUCLEOTIDE SEQUENCE</scope>
    <source>
        <strain evidence="2">EmedicaeMD41</strain>
    </source>
</reference>
<accession>A0A508X3R7</accession>
<evidence type="ECO:0000313" key="2">
    <source>
        <dbReference type="EMBL" id="VTZ63571.1"/>
    </source>
</evidence>
<proteinExistence type="predicted"/>
<dbReference type="Proteomes" id="UP000507954">
    <property type="component" value="Unassembled WGS sequence"/>
</dbReference>
<gene>
    <name evidence="2" type="ORF">EMEDMD4_500127</name>
</gene>
<organism evidence="2">
    <name type="scientific">Sinorhizobium medicae</name>
    <dbReference type="NCBI Taxonomy" id="110321"/>
    <lineage>
        <taxon>Bacteria</taxon>
        <taxon>Pseudomonadati</taxon>
        <taxon>Pseudomonadota</taxon>
        <taxon>Alphaproteobacteria</taxon>
        <taxon>Hyphomicrobiales</taxon>
        <taxon>Rhizobiaceae</taxon>
        <taxon>Sinorhizobium/Ensifer group</taxon>
        <taxon>Sinorhizobium</taxon>
    </lineage>
</organism>
<protein>
    <submittedName>
        <fullName evidence="2">Uncharacterized protein</fullName>
    </submittedName>
</protein>
<name>A0A508X3R7_9HYPH</name>
<evidence type="ECO:0000256" key="1">
    <source>
        <dbReference type="SAM" id="MobiDB-lite"/>
    </source>
</evidence>
<dbReference type="AlphaFoldDB" id="A0A508X3R7"/>
<feature type="region of interest" description="Disordered" evidence="1">
    <location>
        <begin position="26"/>
        <end position="48"/>
    </location>
</feature>